<dbReference type="InterPro" id="IPR052515">
    <property type="entry name" value="Gfo/Idh/MocA_Oxidoreductase"/>
</dbReference>
<dbReference type="SUPFAM" id="SSF55347">
    <property type="entry name" value="Glyceraldehyde-3-phosphate dehydrogenase-like, C-terminal domain"/>
    <property type="match status" value="1"/>
</dbReference>
<dbReference type="Pfam" id="PF01408">
    <property type="entry name" value="GFO_IDH_MocA"/>
    <property type="match status" value="1"/>
</dbReference>
<gene>
    <name evidence="3" type="ORF">ACFSHS_03270</name>
</gene>
<comment type="caution">
    <text evidence="3">The sequence shown here is derived from an EMBL/GenBank/DDBJ whole genome shotgun (WGS) entry which is preliminary data.</text>
</comment>
<keyword evidence="4" id="KW-1185">Reference proteome</keyword>
<dbReference type="Proteomes" id="UP001597402">
    <property type="component" value="Unassembled WGS sequence"/>
</dbReference>
<dbReference type="Gene3D" id="3.30.360.10">
    <property type="entry name" value="Dihydrodipicolinate Reductase, domain 2"/>
    <property type="match status" value="1"/>
</dbReference>
<dbReference type="Gene3D" id="3.40.50.720">
    <property type="entry name" value="NAD(P)-binding Rossmann-like Domain"/>
    <property type="match status" value="1"/>
</dbReference>
<evidence type="ECO:0000259" key="1">
    <source>
        <dbReference type="Pfam" id="PF01408"/>
    </source>
</evidence>
<evidence type="ECO:0000313" key="4">
    <source>
        <dbReference type="Proteomes" id="UP001597402"/>
    </source>
</evidence>
<accession>A0ABW4X5B9</accession>
<name>A0ABW4X5B9_9ACTN</name>
<feature type="domain" description="GFO/IDH/MocA-like oxidoreductase" evidence="2">
    <location>
        <begin position="150"/>
        <end position="234"/>
    </location>
</feature>
<evidence type="ECO:0000259" key="2">
    <source>
        <dbReference type="Pfam" id="PF22725"/>
    </source>
</evidence>
<dbReference type="InterPro" id="IPR000683">
    <property type="entry name" value="Gfo/Idh/MocA-like_OxRdtase_N"/>
</dbReference>
<dbReference type="Pfam" id="PF22725">
    <property type="entry name" value="GFO_IDH_MocA_C3"/>
    <property type="match status" value="1"/>
</dbReference>
<reference evidence="4" key="1">
    <citation type="journal article" date="2019" name="Int. J. Syst. Evol. Microbiol.">
        <title>The Global Catalogue of Microorganisms (GCM) 10K type strain sequencing project: providing services to taxonomists for standard genome sequencing and annotation.</title>
        <authorList>
            <consortium name="The Broad Institute Genomics Platform"/>
            <consortium name="The Broad Institute Genome Sequencing Center for Infectious Disease"/>
            <person name="Wu L."/>
            <person name="Ma J."/>
        </authorList>
    </citation>
    <scope>NUCLEOTIDE SEQUENCE [LARGE SCALE GENOMIC DNA]</scope>
    <source>
        <strain evidence="4">JCM 3338</strain>
    </source>
</reference>
<sequence>MTRLRVGCVGTGFIAGRHLAALASFPDVDVVAVADAVPDRADAAAARFGARGYHDGVALLESEELDAVWLCVPPFAHGPLEQAAVDRSLPFFVEKPLAHDLATAVGIAESVRARGLPTAVGYHWRHLGVVREAERVLAGSPAQLLLGYWLDATPAAPWWSDRARSGGQVLEQTTHIFDLARVLVGEVDVVHSAEAGARAGAPGRDVPVAATTVLRFSSGAVGSISCTRLLGRRHRVGVQLLADGIAVELGERSLTDHDLRVAGGDGERVVTSGQDPVADEDREFLDVLRGLVPRARVPYAEAVRTHALAWAADRSARDGEPVCMPLGGNDD</sequence>
<dbReference type="EMBL" id="JBHUHP010000001">
    <property type="protein sequence ID" value="MFD2090585.1"/>
    <property type="molecule type" value="Genomic_DNA"/>
</dbReference>
<dbReference type="InterPro" id="IPR036291">
    <property type="entry name" value="NAD(P)-bd_dom_sf"/>
</dbReference>
<evidence type="ECO:0000313" key="3">
    <source>
        <dbReference type="EMBL" id="MFD2090585.1"/>
    </source>
</evidence>
<dbReference type="PANTHER" id="PTHR43249:SF1">
    <property type="entry name" value="D-GLUCOSIDE 3-DEHYDROGENASE"/>
    <property type="match status" value="1"/>
</dbReference>
<organism evidence="3 4">
    <name type="scientific">Blastococcus deserti</name>
    <dbReference type="NCBI Taxonomy" id="2259033"/>
    <lineage>
        <taxon>Bacteria</taxon>
        <taxon>Bacillati</taxon>
        <taxon>Actinomycetota</taxon>
        <taxon>Actinomycetes</taxon>
        <taxon>Geodermatophilales</taxon>
        <taxon>Geodermatophilaceae</taxon>
        <taxon>Blastococcus</taxon>
    </lineage>
</organism>
<feature type="domain" description="Gfo/Idh/MocA-like oxidoreductase N-terminal" evidence="1">
    <location>
        <begin position="4"/>
        <end position="122"/>
    </location>
</feature>
<dbReference type="SUPFAM" id="SSF51735">
    <property type="entry name" value="NAD(P)-binding Rossmann-fold domains"/>
    <property type="match status" value="1"/>
</dbReference>
<dbReference type="InterPro" id="IPR055170">
    <property type="entry name" value="GFO_IDH_MocA-like_dom"/>
</dbReference>
<dbReference type="PANTHER" id="PTHR43249">
    <property type="entry name" value="UDP-N-ACETYL-2-AMINO-2-DEOXY-D-GLUCURONATE OXIDASE"/>
    <property type="match status" value="1"/>
</dbReference>
<proteinExistence type="predicted"/>
<dbReference type="RefSeq" id="WP_376871645.1">
    <property type="nucleotide sequence ID" value="NZ_JBHUHP010000001.1"/>
</dbReference>
<protein>
    <submittedName>
        <fullName evidence="3">Gfo/Idh/MocA family protein</fullName>
    </submittedName>
</protein>